<evidence type="ECO:0000313" key="13">
    <source>
        <dbReference type="EMBL" id="MBZ7987580.1"/>
    </source>
</evidence>
<feature type="binding site" evidence="10">
    <location>
        <position position="32"/>
    </location>
    <ligand>
        <name>D-ribulose 5-phosphate</name>
        <dbReference type="ChEBI" id="CHEBI:58121"/>
    </ligand>
</feature>
<dbReference type="PANTHER" id="PTHR21327">
    <property type="entry name" value="GTP CYCLOHYDROLASE II-RELATED"/>
    <property type="match status" value="1"/>
</dbReference>
<feature type="binding site" evidence="10">
    <location>
        <position position="142"/>
    </location>
    <ligand>
        <name>Mg(2+)</name>
        <dbReference type="ChEBI" id="CHEBI:18420"/>
        <label>2</label>
    </ligand>
</feature>
<feature type="binding site" evidence="10">
    <location>
        <begin position="139"/>
        <end position="143"/>
    </location>
    <ligand>
        <name>D-ribulose 5-phosphate</name>
        <dbReference type="ChEBI" id="CHEBI:58121"/>
    </ligand>
</feature>
<protein>
    <recommendedName>
        <fullName evidence="7 10">3,4-dihydroxy-2-butanone 4-phosphate synthase</fullName>
        <shortName evidence="10 11">DHBP synthase</shortName>
        <ecNumber evidence="6 10">4.1.99.12</ecNumber>
    </recommendedName>
</protein>
<keyword evidence="9 10" id="KW-0479">Metal-binding</keyword>
<dbReference type="EC" id="4.1.99.12" evidence="6 10"/>
<evidence type="ECO:0000256" key="2">
    <source>
        <dbReference type="ARBA" id="ARBA00002284"/>
    </source>
</evidence>
<dbReference type="NCBIfam" id="NF006804">
    <property type="entry name" value="PRK09314.1"/>
    <property type="match status" value="1"/>
</dbReference>
<dbReference type="RefSeq" id="WP_263449568.1">
    <property type="nucleotide sequence ID" value="NZ_JACGBB010000010.1"/>
</dbReference>
<dbReference type="GO" id="GO:0003935">
    <property type="term" value="F:GTP cyclohydrolase II activity"/>
    <property type="evidence" value="ECO:0007669"/>
    <property type="project" value="UniProtKB-EC"/>
</dbReference>
<organism evidence="13 14">
    <name type="scientific">Campylobacter canadensis</name>
    <dbReference type="NCBI Taxonomy" id="449520"/>
    <lineage>
        <taxon>Bacteria</taxon>
        <taxon>Pseudomonadati</taxon>
        <taxon>Campylobacterota</taxon>
        <taxon>Epsilonproteobacteria</taxon>
        <taxon>Campylobacterales</taxon>
        <taxon>Campylobacteraceae</taxon>
        <taxon>Campylobacter</taxon>
    </lineage>
</organism>
<dbReference type="HAMAP" id="MF_00180">
    <property type="entry name" value="RibB"/>
    <property type="match status" value="1"/>
</dbReference>
<comment type="pathway">
    <text evidence="3 10 11">Cofactor biosynthesis; riboflavin biosynthesis; 2-hydroxy-3-oxobutyl phosphate from D-ribulose 5-phosphate: step 1/1.</text>
</comment>
<feature type="binding site" evidence="10">
    <location>
        <position position="28"/>
    </location>
    <ligand>
        <name>Mg(2+)</name>
        <dbReference type="ChEBI" id="CHEBI:18420"/>
        <label>2</label>
    </ligand>
</feature>
<evidence type="ECO:0000313" key="14">
    <source>
        <dbReference type="Proteomes" id="UP000786183"/>
    </source>
</evidence>
<evidence type="ECO:0000256" key="6">
    <source>
        <dbReference type="ARBA" id="ARBA00012153"/>
    </source>
</evidence>
<dbReference type="SUPFAM" id="SSF142695">
    <property type="entry name" value="RibA-like"/>
    <property type="match status" value="1"/>
</dbReference>
<comment type="similarity">
    <text evidence="5">In the C-terminal section; belongs to the GTP cyclohydrolase II family.</text>
</comment>
<evidence type="ECO:0000256" key="3">
    <source>
        <dbReference type="ARBA" id="ARBA00004904"/>
    </source>
</evidence>
<feature type="site" description="Essential for catalytic activity" evidence="10">
    <location>
        <position position="163"/>
    </location>
</feature>
<keyword evidence="10 11" id="KW-0460">Magnesium</keyword>
<feature type="site" description="Essential for catalytic activity" evidence="10">
    <location>
        <position position="125"/>
    </location>
</feature>
<dbReference type="Pfam" id="PF00925">
    <property type="entry name" value="GTP_cyclohydro2"/>
    <property type="match status" value="1"/>
</dbReference>
<evidence type="ECO:0000256" key="11">
    <source>
        <dbReference type="RuleBase" id="RU003843"/>
    </source>
</evidence>
<dbReference type="Gene3D" id="3.90.870.10">
    <property type="entry name" value="DHBP synthase"/>
    <property type="match status" value="1"/>
</dbReference>
<dbReference type="EMBL" id="JACGBB010000010">
    <property type="protein sequence ID" value="MBZ7987580.1"/>
    <property type="molecule type" value="Genomic_DNA"/>
</dbReference>
<comment type="function">
    <text evidence="2 10 11">Catalyzes the conversion of D-ribulose 5-phosphate to formate and 3,4-dihydroxy-2-butanone 4-phosphate.</text>
</comment>
<comment type="caution">
    <text evidence="13">The sequence shown here is derived from an EMBL/GenBank/DDBJ whole genome shotgun (WGS) entry which is preliminary data.</text>
</comment>
<evidence type="ECO:0000256" key="10">
    <source>
        <dbReference type="HAMAP-Rule" id="MF_00180"/>
    </source>
</evidence>
<feature type="domain" description="GTP cyclohydrolase II" evidence="12">
    <location>
        <begin position="279"/>
        <end position="324"/>
    </location>
</feature>
<comment type="similarity">
    <text evidence="4">In the N-terminal section; belongs to the DHBP synthase family.</text>
</comment>
<dbReference type="PANTHER" id="PTHR21327:SF18">
    <property type="entry name" value="3,4-DIHYDROXY-2-BUTANONE 4-PHOSPHATE SYNTHASE"/>
    <property type="match status" value="1"/>
</dbReference>
<evidence type="ECO:0000256" key="7">
    <source>
        <dbReference type="ARBA" id="ARBA00018836"/>
    </source>
</evidence>
<comment type="similarity">
    <text evidence="10 11">Belongs to the DHBP synthase family.</text>
</comment>
<gene>
    <name evidence="10" type="primary">ribB</name>
    <name evidence="13" type="ORF">AVCANL283_05640</name>
</gene>
<name>A0ABS7WS48_9BACT</name>
<feature type="binding site" evidence="10">
    <location>
        <begin position="27"/>
        <end position="28"/>
    </location>
    <ligand>
        <name>D-ribulose 5-phosphate</name>
        <dbReference type="ChEBI" id="CHEBI:58121"/>
    </ligand>
</feature>
<comment type="catalytic activity">
    <reaction evidence="1 10 11">
        <text>D-ribulose 5-phosphate = (2S)-2-hydroxy-3-oxobutyl phosphate + formate + H(+)</text>
        <dbReference type="Rhea" id="RHEA:18457"/>
        <dbReference type="ChEBI" id="CHEBI:15378"/>
        <dbReference type="ChEBI" id="CHEBI:15740"/>
        <dbReference type="ChEBI" id="CHEBI:58121"/>
        <dbReference type="ChEBI" id="CHEBI:58830"/>
        <dbReference type="EC" id="4.1.99.12"/>
    </reaction>
</comment>
<keyword evidence="8 10" id="KW-0686">Riboflavin biosynthesis</keyword>
<dbReference type="InterPro" id="IPR017945">
    <property type="entry name" value="DHBP_synth_RibB-like_a/b_dom"/>
</dbReference>
<keyword evidence="10 11" id="KW-0464">Manganese</keyword>
<dbReference type="InterPro" id="IPR036144">
    <property type="entry name" value="RibA-like_sf"/>
</dbReference>
<evidence type="ECO:0000256" key="5">
    <source>
        <dbReference type="ARBA" id="ARBA00008976"/>
    </source>
</evidence>
<evidence type="ECO:0000256" key="4">
    <source>
        <dbReference type="ARBA" id="ARBA00005520"/>
    </source>
</evidence>
<keyword evidence="10 11" id="KW-0456">Lyase</keyword>
<sequence length="327" mass="36267">MSFISIEEGIKQLQNGQMLIMLDAPDRENEGDLIFAAQFCTAEKINFTLSKARGVVCVALDSNLANKFNLPLMVPKNTSNHETAFTITVDAKTATTGVSAQERCDTIKIFADKNASESDFVRPGHINPLIAKDGGVLVRTGHTEGTVDMCKLANLTPACVICEIMNEDGTMARQDDLIKFGEKHNIKLVTIEDLIKFRLKTQTLINLVSKENTNILDKAVLKLEFSDFLNRSHFVFIFDGKYKNSLVKFYKSSQDAIKFEDSINAINELCKNGGILILMQGEKSDDKNYGIGAQILKYLGVKSFSLLSNNQTQLKALSGFDLDIKFT</sequence>
<comment type="subunit">
    <text evidence="10 11">Homodimer.</text>
</comment>
<evidence type="ECO:0000256" key="9">
    <source>
        <dbReference type="ARBA" id="ARBA00022723"/>
    </source>
</evidence>
<dbReference type="Proteomes" id="UP000786183">
    <property type="component" value="Unassembled WGS sequence"/>
</dbReference>
<reference evidence="13 14" key="1">
    <citation type="submission" date="2020-07" db="EMBL/GenBank/DDBJ databases">
        <title>Transfer of Campylobacter canadensis to the novel genus Avispirillum gen. nov., that also includes two novel species recovered from migratory waterfowl: Avispirillum anseris sp. nov. and Avispirillum brantae sp. nov.</title>
        <authorList>
            <person name="Miller W.G."/>
            <person name="Chapman M.H."/>
            <person name="Yee E."/>
            <person name="Inglis G.D."/>
        </authorList>
    </citation>
    <scope>NUCLEOTIDE SEQUENCE [LARGE SCALE GENOMIC DNA]</scope>
    <source>
        <strain evidence="13 14">L283</strain>
    </source>
</reference>
<evidence type="ECO:0000259" key="12">
    <source>
        <dbReference type="Pfam" id="PF00925"/>
    </source>
</evidence>
<dbReference type="Gene3D" id="3.40.50.10990">
    <property type="entry name" value="GTP cyclohydrolase II"/>
    <property type="match status" value="1"/>
</dbReference>
<keyword evidence="13" id="KW-0378">Hydrolase</keyword>
<evidence type="ECO:0000256" key="8">
    <source>
        <dbReference type="ARBA" id="ARBA00022619"/>
    </source>
</evidence>
<dbReference type="GO" id="GO:0008686">
    <property type="term" value="F:3,4-dihydroxy-2-butanone-4-phosphate synthase activity"/>
    <property type="evidence" value="ECO:0007669"/>
    <property type="project" value="UniProtKB-EC"/>
</dbReference>
<dbReference type="NCBIfam" id="TIGR00506">
    <property type="entry name" value="ribB"/>
    <property type="match status" value="1"/>
</dbReference>
<evidence type="ECO:0000256" key="1">
    <source>
        <dbReference type="ARBA" id="ARBA00000141"/>
    </source>
</evidence>
<dbReference type="Pfam" id="PF00926">
    <property type="entry name" value="DHBP_synthase"/>
    <property type="match status" value="1"/>
</dbReference>
<dbReference type="PIRSF" id="PIRSF001259">
    <property type="entry name" value="RibA"/>
    <property type="match status" value="1"/>
</dbReference>
<proteinExistence type="inferred from homology"/>
<dbReference type="SUPFAM" id="SSF55821">
    <property type="entry name" value="YrdC/RibB"/>
    <property type="match status" value="1"/>
</dbReference>
<dbReference type="InterPro" id="IPR000422">
    <property type="entry name" value="DHBP_synthase_RibB"/>
</dbReference>
<keyword evidence="14" id="KW-1185">Reference proteome</keyword>
<accession>A0ABS7WS48</accession>
<dbReference type="InterPro" id="IPR032677">
    <property type="entry name" value="GTP_cyclohydro_II"/>
</dbReference>
<feature type="binding site" evidence="10">
    <location>
        <position position="28"/>
    </location>
    <ligand>
        <name>Mg(2+)</name>
        <dbReference type="ChEBI" id="CHEBI:18420"/>
        <label>1</label>
    </ligand>
</feature>
<comment type="cofactor">
    <cofactor evidence="10 11">
        <name>Mg(2+)</name>
        <dbReference type="ChEBI" id="CHEBI:18420"/>
    </cofactor>
    <cofactor evidence="10 11">
        <name>Mn(2+)</name>
        <dbReference type="ChEBI" id="CHEBI:29035"/>
    </cofactor>
    <text evidence="10 11">Binds 2 divalent metal cations per subunit. Magnesium or manganese.</text>
</comment>